<gene>
    <name evidence="2" type="ORF">SLEP1_g6088</name>
</gene>
<feature type="region of interest" description="Disordered" evidence="1">
    <location>
        <begin position="23"/>
        <end position="69"/>
    </location>
</feature>
<feature type="region of interest" description="Disordered" evidence="1">
    <location>
        <begin position="182"/>
        <end position="201"/>
    </location>
</feature>
<protein>
    <submittedName>
        <fullName evidence="2">Uncharacterized protein</fullName>
    </submittedName>
</protein>
<reference evidence="2 3" key="1">
    <citation type="journal article" date="2021" name="Commun. Biol.">
        <title>The genome of Shorea leprosula (Dipterocarpaceae) highlights the ecological relevance of drought in aseasonal tropical rainforests.</title>
        <authorList>
            <person name="Ng K.K.S."/>
            <person name="Kobayashi M.J."/>
            <person name="Fawcett J.A."/>
            <person name="Hatakeyama M."/>
            <person name="Paape T."/>
            <person name="Ng C.H."/>
            <person name="Ang C.C."/>
            <person name="Tnah L.H."/>
            <person name="Lee C.T."/>
            <person name="Nishiyama T."/>
            <person name="Sese J."/>
            <person name="O'Brien M.J."/>
            <person name="Copetti D."/>
            <person name="Mohd Noor M.I."/>
            <person name="Ong R.C."/>
            <person name="Putra M."/>
            <person name="Sireger I.Z."/>
            <person name="Indrioko S."/>
            <person name="Kosugi Y."/>
            <person name="Izuno A."/>
            <person name="Isagi Y."/>
            <person name="Lee S.L."/>
            <person name="Shimizu K.K."/>
        </authorList>
    </citation>
    <scope>NUCLEOTIDE SEQUENCE [LARGE SCALE GENOMIC DNA]</scope>
    <source>
        <strain evidence="2">214</strain>
    </source>
</reference>
<dbReference type="AlphaFoldDB" id="A0AAV5I4U6"/>
<evidence type="ECO:0000313" key="2">
    <source>
        <dbReference type="EMBL" id="GKU92350.1"/>
    </source>
</evidence>
<sequence length="254" mass="27363">MQAADVVASWRLNNARKIHAKINQSIDREKGELTGTGAKRTTEGATEEQRQQASPEKKPDLPPQRKTRNGEERNVVVEYNIVAYAAFSSSGRLFLPLKRGVQVTGILVPLIERCQLLGSEPLVLIVRVGLDAVVVDANFLVGVAHGDVEGEVVVEVVVGGEVELGKGGIRHVKLNYVGAEYEPEDEGSQTQDDDSSDYELDKEAQEAAAATARTMAVAVVGPGRWDGGAVVGPVQVGMFLCHGITQEQEDMLCF</sequence>
<proteinExistence type="predicted"/>
<accession>A0AAV5I4U6</accession>
<evidence type="ECO:0000256" key="1">
    <source>
        <dbReference type="SAM" id="MobiDB-lite"/>
    </source>
</evidence>
<keyword evidence="3" id="KW-1185">Reference proteome</keyword>
<feature type="compositionally biased region" description="Basic and acidic residues" evidence="1">
    <location>
        <begin position="47"/>
        <end position="60"/>
    </location>
</feature>
<comment type="caution">
    <text evidence="2">The sequence shown here is derived from an EMBL/GenBank/DDBJ whole genome shotgun (WGS) entry which is preliminary data.</text>
</comment>
<evidence type="ECO:0000313" key="3">
    <source>
        <dbReference type="Proteomes" id="UP001054252"/>
    </source>
</evidence>
<organism evidence="2 3">
    <name type="scientific">Rubroshorea leprosula</name>
    <dbReference type="NCBI Taxonomy" id="152421"/>
    <lineage>
        <taxon>Eukaryota</taxon>
        <taxon>Viridiplantae</taxon>
        <taxon>Streptophyta</taxon>
        <taxon>Embryophyta</taxon>
        <taxon>Tracheophyta</taxon>
        <taxon>Spermatophyta</taxon>
        <taxon>Magnoliopsida</taxon>
        <taxon>eudicotyledons</taxon>
        <taxon>Gunneridae</taxon>
        <taxon>Pentapetalae</taxon>
        <taxon>rosids</taxon>
        <taxon>malvids</taxon>
        <taxon>Malvales</taxon>
        <taxon>Dipterocarpaceae</taxon>
        <taxon>Rubroshorea</taxon>
    </lineage>
</organism>
<dbReference type="Proteomes" id="UP001054252">
    <property type="component" value="Unassembled WGS sequence"/>
</dbReference>
<name>A0AAV5I4U6_9ROSI</name>
<dbReference type="EMBL" id="BPVZ01000006">
    <property type="protein sequence ID" value="GKU92350.1"/>
    <property type="molecule type" value="Genomic_DNA"/>
</dbReference>
<feature type="compositionally biased region" description="Acidic residues" evidence="1">
    <location>
        <begin position="182"/>
        <end position="198"/>
    </location>
</feature>